<name>B4NJP2_DROWI</name>
<dbReference type="Pfam" id="PF07776">
    <property type="entry name" value="zf-AD"/>
    <property type="match status" value="1"/>
</dbReference>
<dbReference type="AlphaFoldDB" id="B4NJP2"/>
<feature type="region of interest" description="Disordered" evidence="2">
    <location>
        <begin position="188"/>
        <end position="225"/>
    </location>
</feature>
<sequence>MQVCRLCLAIHTADANFEIFKVHETRIRIEIMACTSLEMDEDDDLPQTICTDCRLRLEEYYNFRRRCQAADRRLRLKNKRKSADADLDEEDEAEVSTENSSNDNVEWRLKAAQLIRGEMESFKKELHSVCKEEVRQDIEAEVRAEVEEMVLAEAKKQCRLNVLDDLFCELERFFIRKRNEAVYDHVSGSEGYDGSEIESASTSTQIGHDTDAKRPETEVPEDRELPHETGIVVELLDDTSSDQEGEITNIKPESGGSQLPVPEAVSSIAPMTMVEINMQDTQLSHLREDLNISNFLKPTSTSNIPKKARQVRLPSISEQILTKPHSPKVREHLCRKHSRRSKQTFSQESLRNCVRCRLRGADKLHTTTS</sequence>
<feature type="binding site" evidence="1">
    <location>
        <position position="53"/>
    </location>
    <ligand>
        <name>Zn(2+)</name>
        <dbReference type="ChEBI" id="CHEBI:29105"/>
    </ligand>
</feature>
<keyword evidence="5" id="KW-1185">Reference proteome</keyword>
<feature type="binding site" evidence="1">
    <location>
        <position position="50"/>
    </location>
    <ligand>
        <name>Zn(2+)</name>
        <dbReference type="ChEBI" id="CHEBI:29105"/>
    </ligand>
</feature>
<dbReference type="SMART" id="SM00868">
    <property type="entry name" value="zf-AD"/>
    <property type="match status" value="1"/>
</dbReference>
<evidence type="ECO:0000259" key="3">
    <source>
        <dbReference type="PROSITE" id="PS51915"/>
    </source>
</evidence>
<dbReference type="GO" id="GO:0008270">
    <property type="term" value="F:zinc ion binding"/>
    <property type="evidence" value="ECO:0007669"/>
    <property type="project" value="UniProtKB-UniRule"/>
</dbReference>
<dbReference type="GO" id="GO:0005634">
    <property type="term" value="C:nucleus"/>
    <property type="evidence" value="ECO:0007669"/>
    <property type="project" value="InterPro"/>
</dbReference>
<feature type="compositionally biased region" description="Basic and acidic residues" evidence="2">
    <location>
        <begin position="208"/>
        <end position="225"/>
    </location>
</feature>
<dbReference type="HOGENOM" id="CLU_746550_0_0_1"/>
<keyword evidence="1" id="KW-0862">Zinc</keyword>
<dbReference type="InParanoid" id="B4NJP2"/>
<keyword evidence="1" id="KW-0479">Metal-binding</keyword>
<feature type="binding site" evidence="1">
    <location>
        <position position="7"/>
    </location>
    <ligand>
        <name>Zn(2+)</name>
        <dbReference type="ChEBI" id="CHEBI:29105"/>
    </ligand>
</feature>
<dbReference type="PANTHER" id="PTHR39942:SF1">
    <property type="entry name" value="BCDNA.LD26519-RELATED"/>
    <property type="match status" value="1"/>
</dbReference>
<dbReference type="PROSITE" id="PS51915">
    <property type="entry name" value="ZAD"/>
    <property type="match status" value="1"/>
</dbReference>
<dbReference type="PANTHER" id="PTHR39942">
    <property type="entry name" value="BCDNA.LD26519-RELATED"/>
    <property type="match status" value="1"/>
</dbReference>
<feature type="compositionally biased region" description="Polar residues" evidence="2">
    <location>
        <begin position="198"/>
        <end position="207"/>
    </location>
</feature>
<dbReference type="EMBL" id="CH964272">
    <property type="protein sequence ID" value="EDW85004.2"/>
    <property type="molecule type" value="Genomic_DNA"/>
</dbReference>
<feature type="domain" description="ZAD" evidence="3">
    <location>
        <begin position="2"/>
        <end position="77"/>
    </location>
</feature>
<protein>
    <recommendedName>
        <fullName evidence="3">ZAD domain-containing protein</fullName>
    </recommendedName>
</protein>
<dbReference type="OrthoDB" id="7764603at2759"/>
<gene>
    <name evidence="4" type="primary">Dwil\GK12834</name>
    <name evidence="4" type="ORF">Dwil_GK12834</name>
</gene>
<feature type="binding site" evidence="1">
    <location>
        <position position="4"/>
    </location>
    <ligand>
        <name>Zn(2+)</name>
        <dbReference type="ChEBI" id="CHEBI:29105"/>
    </ligand>
</feature>
<dbReference type="GO" id="GO:0008157">
    <property type="term" value="F:protein phosphatase 1 binding"/>
    <property type="evidence" value="ECO:0007669"/>
    <property type="project" value="EnsemblMetazoa"/>
</dbReference>
<dbReference type="InterPro" id="IPR012934">
    <property type="entry name" value="Znf_AD"/>
</dbReference>
<evidence type="ECO:0000256" key="1">
    <source>
        <dbReference type="PROSITE-ProRule" id="PRU01263"/>
    </source>
</evidence>
<evidence type="ECO:0000256" key="2">
    <source>
        <dbReference type="SAM" id="MobiDB-lite"/>
    </source>
</evidence>
<dbReference type="STRING" id="7260.B4NJP2"/>
<dbReference type="Proteomes" id="UP000007798">
    <property type="component" value="Unassembled WGS sequence"/>
</dbReference>
<evidence type="ECO:0000313" key="4">
    <source>
        <dbReference type="EMBL" id="EDW85004.2"/>
    </source>
</evidence>
<proteinExistence type="predicted"/>
<organism evidence="4 5">
    <name type="scientific">Drosophila willistoni</name>
    <name type="common">Fruit fly</name>
    <dbReference type="NCBI Taxonomy" id="7260"/>
    <lineage>
        <taxon>Eukaryota</taxon>
        <taxon>Metazoa</taxon>
        <taxon>Ecdysozoa</taxon>
        <taxon>Arthropoda</taxon>
        <taxon>Hexapoda</taxon>
        <taxon>Insecta</taxon>
        <taxon>Pterygota</taxon>
        <taxon>Neoptera</taxon>
        <taxon>Endopterygota</taxon>
        <taxon>Diptera</taxon>
        <taxon>Brachycera</taxon>
        <taxon>Muscomorpha</taxon>
        <taxon>Ephydroidea</taxon>
        <taxon>Drosophilidae</taxon>
        <taxon>Drosophila</taxon>
        <taxon>Sophophora</taxon>
    </lineage>
</organism>
<dbReference type="GO" id="GO:0042802">
    <property type="term" value="F:identical protein binding"/>
    <property type="evidence" value="ECO:0007669"/>
    <property type="project" value="EnsemblMetazoa"/>
</dbReference>
<dbReference type="SUPFAM" id="SSF57716">
    <property type="entry name" value="Glucocorticoid receptor-like (DNA-binding domain)"/>
    <property type="match status" value="1"/>
</dbReference>
<keyword evidence="1" id="KW-0863">Zinc-finger</keyword>
<dbReference type="KEGG" id="dwi:6650518"/>
<feature type="region of interest" description="Disordered" evidence="2">
    <location>
        <begin position="241"/>
        <end position="261"/>
    </location>
</feature>
<feature type="region of interest" description="Disordered" evidence="2">
    <location>
        <begin position="327"/>
        <end position="346"/>
    </location>
</feature>
<evidence type="ECO:0000313" key="5">
    <source>
        <dbReference type="Proteomes" id="UP000007798"/>
    </source>
</evidence>
<feature type="compositionally biased region" description="Basic residues" evidence="2">
    <location>
        <begin position="333"/>
        <end position="342"/>
    </location>
</feature>
<dbReference type="eggNOG" id="KOG1721">
    <property type="taxonomic scope" value="Eukaryota"/>
</dbReference>
<reference evidence="4 5" key="1">
    <citation type="journal article" date="2007" name="Nature">
        <title>Evolution of genes and genomes on the Drosophila phylogeny.</title>
        <authorList>
            <consortium name="Drosophila 12 Genomes Consortium"/>
            <person name="Clark A.G."/>
            <person name="Eisen M.B."/>
            <person name="Smith D.R."/>
            <person name="Bergman C.M."/>
            <person name="Oliver B."/>
            <person name="Markow T.A."/>
            <person name="Kaufman T.C."/>
            <person name="Kellis M."/>
            <person name="Gelbart W."/>
            <person name="Iyer V.N."/>
            <person name="Pollard D.A."/>
            <person name="Sackton T.B."/>
            <person name="Larracuente A.M."/>
            <person name="Singh N.D."/>
            <person name="Abad J.P."/>
            <person name="Abt D.N."/>
            <person name="Adryan B."/>
            <person name="Aguade M."/>
            <person name="Akashi H."/>
            <person name="Anderson W.W."/>
            <person name="Aquadro C.F."/>
            <person name="Ardell D.H."/>
            <person name="Arguello R."/>
            <person name="Artieri C.G."/>
            <person name="Barbash D.A."/>
            <person name="Barker D."/>
            <person name="Barsanti P."/>
            <person name="Batterham P."/>
            <person name="Batzoglou S."/>
            <person name="Begun D."/>
            <person name="Bhutkar A."/>
            <person name="Blanco E."/>
            <person name="Bosak S.A."/>
            <person name="Bradley R.K."/>
            <person name="Brand A.D."/>
            <person name="Brent M.R."/>
            <person name="Brooks A.N."/>
            <person name="Brown R.H."/>
            <person name="Butlin R.K."/>
            <person name="Caggese C."/>
            <person name="Calvi B.R."/>
            <person name="Bernardo de Carvalho A."/>
            <person name="Caspi A."/>
            <person name="Castrezana S."/>
            <person name="Celniker S.E."/>
            <person name="Chang J.L."/>
            <person name="Chapple C."/>
            <person name="Chatterji S."/>
            <person name="Chinwalla A."/>
            <person name="Civetta A."/>
            <person name="Clifton S.W."/>
            <person name="Comeron J.M."/>
            <person name="Costello J.C."/>
            <person name="Coyne J.A."/>
            <person name="Daub J."/>
            <person name="David R.G."/>
            <person name="Delcher A.L."/>
            <person name="Delehaunty K."/>
            <person name="Do C.B."/>
            <person name="Ebling H."/>
            <person name="Edwards K."/>
            <person name="Eickbush T."/>
            <person name="Evans J.D."/>
            <person name="Filipski A."/>
            <person name="Findeiss S."/>
            <person name="Freyhult E."/>
            <person name="Fulton L."/>
            <person name="Fulton R."/>
            <person name="Garcia A.C."/>
            <person name="Gardiner A."/>
            <person name="Garfield D.A."/>
            <person name="Garvin B.E."/>
            <person name="Gibson G."/>
            <person name="Gilbert D."/>
            <person name="Gnerre S."/>
            <person name="Godfrey J."/>
            <person name="Good R."/>
            <person name="Gotea V."/>
            <person name="Gravely B."/>
            <person name="Greenberg A.J."/>
            <person name="Griffiths-Jones S."/>
            <person name="Gross S."/>
            <person name="Guigo R."/>
            <person name="Gustafson E.A."/>
            <person name="Haerty W."/>
            <person name="Hahn M.W."/>
            <person name="Halligan D.L."/>
            <person name="Halpern A.L."/>
            <person name="Halter G.M."/>
            <person name="Han M.V."/>
            <person name="Heger A."/>
            <person name="Hillier L."/>
            <person name="Hinrichs A.S."/>
            <person name="Holmes I."/>
            <person name="Hoskins R.A."/>
            <person name="Hubisz M.J."/>
            <person name="Hultmark D."/>
            <person name="Huntley M.A."/>
            <person name="Jaffe D.B."/>
            <person name="Jagadeeshan S."/>
            <person name="Jeck W.R."/>
            <person name="Johnson J."/>
            <person name="Jones C.D."/>
            <person name="Jordan W.C."/>
            <person name="Karpen G.H."/>
            <person name="Kataoka E."/>
            <person name="Keightley P.D."/>
            <person name="Kheradpour P."/>
            <person name="Kirkness E.F."/>
            <person name="Koerich L.B."/>
            <person name="Kristiansen K."/>
            <person name="Kudrna D."/>
            <person name="Kulathinal R.J."/>
            <person name="Kumar S."/>
            <person name="Kwok R."/>
            <person name="Lander E."/>
            <person name="Langley C.H."/>
            <person name="Lapoint R."/>
            <person name="Lazzaro B.P."/>
            <person name="Lee S.J."/>
            <person name="Levesque L."/>
            <person name="Li R."/>
            <person name="Lin C.F."/>
            <person name="Lin M.F."/>
            <person name="Lindblad-Toh K."/>
            <person name="Llopart A."/>
            <person name="Long M."/>
            <person name="Low L."/>
            <person name="Lozovsky E."/>
            <person name="Lu J."/>
            <person name="Luo M."/>
            <person name="Machado C.A."/>
            <person name="Makalowski W."/>
            <person name="Marzo M."/>
            <person name="Matsuda M."/>
            <person name="Matzkin L."/>
            <person name="McAllister B."/>
            <person name="McBride C.S."/>
            <person name="McKernan B."/>
            <person name="McKernan K."/>
            <person name="Mendez-Lago M."/>
            <person name="Minx P."/>
            <person name="Mollenhauer M.U."/>
            <person name="Montooth K."/>
            <person name="Mount S.M."/>
            <person name="Mu X."/>
            <person name="Myers E."/>
            <person name="Negre B."/>
            <person name="Newfeld S."/>
            <person name="Nielsen R."/>
            <person name="Noor M.A."/>
            <person name="O'Grady P."/>
            <person name="Pachter L."/>
            <person name="Papaceit M."/>
            <person name="Parisi M.J."/>
            <person name="Parisi M."/>
            <person name="Parts L."/>
            <person name="Pedersen J.S."/>
            <person name="Pesole G."/>
            <person name="Phillippy A.M."/>
            <person name="Ponting C.P."/>
            <person name="Pop M."/>
            <person name="Porcelli D."/>
            <person name="Powell J.R."/>
            <person name="Prohaska S."/>
            <person name="Pruitt K."/>
            <person name="Puig M."/>
            <person name="Quesneville H."/>
            <person name="Ram K.R."/>
            <person name="Rand D."/>
            <person name="Rasmussen M.D."/>
            <person name="Reed L.K."/>
            <person name="Reenan R."/>
            <person name="Reily A."/>
            <person name="Remington K.A."/>
            <person name="Rieger T.T."/>
            <person name="Ritchie M.G."/>
            <person name="Robin C."/>
            <person name="Rogers Y.H."/>
            <person name="Rohde C."/>
            <person name="Rozas J."/>
            <person name="Rubenfield M.J."/>
            <person name="Ruiz A."/>
            <person name="Russo S."/>
            <person name="Salzberg S.L."/>
            <person name="Sanchez-Gracia A."/>
            <person name="Saranga D.J."/>
            <person name="Sato H."/>
            <person name="Schaeffer S.W."/>
            <person name="Schatz M.C."/>
            <person name="Schlenke T."/>
            <person name="Schwartz R."/>
            <person name="Segarra C."/>
            <person name="Singh R.S."/>
            <person name="Sirot L."/>
            <person name="Sirota M."/>
            <person name="Sisneros N.B."/>
            <person name="Smith C.D."/>
            <person name="Smith T.F."/>
            <person name="Spieth J."/>
            <person name="Stage D.E."/>
            <person name="Stark A."/>
            <person name="Stephan W."/>
            <person name="Strausberg R.L."/>
            <person name="Strempel S."/>
            <person name="Sturgill D."/>
            <person name="Sutton G."/>
            <person name="Sutton G.G."/>
            <person name="Tao W."/>
            <person name="Teichmann S."/>
            <person name="Tobari Y.N."/>
            <person name="Tomimura Y."/>
            <person name="Tsolas J.M."/>
            <person name="Valente V.L."/>
            <person name="Venter E."/>
            <person name="Venter J.C."/>
            <person name="Vicario S."/>
            <person name="Vieira F.G."/>
            <person name="Vilella A.J."/>
            <person name="Villasante A."/>
            <person name="Walenz B."/>
            <person name="Wang J."/>
            <person name="Wasserman M."/>
            <person name="Watts T."/>
            <person name="Wilson D."/>
            <person name="Wilson R.K."/>
            <person name="Wing R.A."/>
            <person name="Wolfner M.F."/>
            <person name="Wong A."/>
            <person name="Wong G.K."/>
            <person name="Wu C.I."/>
            <person name="Wu G."/>
            <person name="Yamamoto D."/>
            <person name="Yang H.P."/>
            <person name="Yang S.P."/>
            <person name="Yorke J.A."/>
            <person name="Yoshida K."/>
            <person name="Zdobnov E."/>
            <person name="Zhang P."/>
            <person name="Zhang Y."/>
            <person name="Zimin A.V."/>
            <person name="Baldwin J."/>
            <person name="Abdouelleil A."/>
            <person name="Abdulkadir J."/>
            <person name="Abebe A."/>
            <person name="Abera B."/>
            <person name="Abreu J."/>
            <person name="Acer S.C."/>
            <person name="Aftuck L."/>
            <person name="Alexander A."/>
            <person name="An P."/>
            <person name="Anderson E."/>
            <person name="Anderson S."/>
            <person name="Arachi H."/>
            <person name="Azer M."/>
            <person name="Bachantsang P."/>
            <person name="Barry A."/>
            <person name="Bayul T."/>
            <person name="Berlin A."/>
            <person name="Bessette D."/>
            <person name="Bloom T."/>
            <person name="Blye J."/>
            <person name="Boguslavskiy L."/>
            <person name="Bonnet C."/>
            <person name="Boukhgalter B."/>
            <person name="Bourzgui I."/>
            <person name="Brown A."/>
            <person name="Cahill P."/>
            <person name="Channer S."/>
            <person name="Cheshatsang Y."/>
            <person name="Chuda L."/>
            <person name="Citroen M."/>
            <person name="Collymore A."/>
            <person name="Cooke P."/>
            <person name="Costello M."/>
            <person name="D'Aco K."/>
            <person name="Daza R."/>
            <person name="De Haan G."/>
            <person name="DeGray S."/>
            <person name="DeMaso C."/>
            <person name="Dhargay N."/>
            <person name="Dooley K."/>
            <person name="Dooley E."/>
            <person name="Doricent M."/>
            <person name="Dorje P."/>
            <person name="Dorjee K."/>
            <person name="Dupes A."/>
            <person name="Elong R."/>
            <person name="Falk J."/>
            <person name="Farina A."/>
            <person name="Faro S."/>
            <person name="Ferguson D."/>
            <person name="Fisher S."/>
            <person name="Foley C.D."/>
            <person name="Franke A."/>
            <person name="Friedrich D."/>
            <person name="Gadbois L."/>
            <person name="Gearin G."/>
            <person name="Gearin C.R."/>
            <person name="Giannoukos G."/>
            <person name="Goode T."/>
            <person name="Graham J."/>
            <person name="Grandbois E."/>
            <person name="Grewal S."/>
            <person name="Gyaltsen K."/>
            <person name="Hafez N."/>
            <person name="Hagos B."/>
            <person name="Hall J."/>
            <person name="Henson C."/>
            <person name="Hollinger A."/>
            <person name="Honan T."/>
            <person name="Huard M.D."/>
            <person name="Hughes L."/>
            <person name="Hurhula B."/>
            <person name="Husby M.E."/>
            <person name="Kamat A."/>
            <person name="Kanga B."/>
            <person name="Kashin S."/>
            <person name="Khazanovich D."/>
            <person name="Kisner P."/>
            <person name="Lance K."/>
            <person name="Lara M."/>
            <person name="Lee W."/>
            <person name="Lennon N."/>
            <person name="Letendre F."/>
            <person name="LeVine R."/>
            <person name="Lipovsky A."/>
            <person name="Liu X."/>
            <person name="Liu J."/>
            <person name="Liu S."/>
            <person name="Lokyitsang T."/>
            <person name="Lokyitsang Y."/>
            <person name="Lubonja R."/>
            <person name="Lui A."/>
            <person name="MacDonald P."/>
            <person name="Magnisalis V."/>
            <person name="Maru K."/>
            <person name="Matthews C."/>
            <person name="McCusker W."/>
            <person name="McDonough S."/>
            <person name="Mehta T."/>
            <person name="Meldrim J."/>
            <person name="Meneus L."/>
            <person name="Mihai O."/>
            <person name="Mihalev A."/>
            <person name="Mihova T."/>
            <person name="Mittelman R."/>
            <person name="Mlenga V."/>
            <person name="Montmayeur A."/>
            <person name="Mulrain L."/>
            <person name="Navidi A."/>
            <person name="Naylor J."/>
            <person name="Negash T."/>
            <person name="Nguyen T."/>
            <person name="Nguyen N."/>
            <person name="Nicol R."/>
            <person name="Norbu C."/>
            <person name="Norbu N."/>
            <person name="Novod N."/>
            <person name="O'Neill B."/>
            <person name="Osman S."/>
            <person name="Markiewicz E."/>
            <person name="Oyono O.L."/>
            <person name="Patti C."/>
            <person name="Phunkhang P."/>
            <person name="Pierre F."/>
            <person name="Priest M."/>
            <person name="Raghuraman S."/>
            <person name="Rege F."/>
            <person name="Reyes R."/>
            <person name="Rise C."/>
            <person name="Rogov P."/>
            <person name="Ross K."/>
            <person name="Ryan E."/>
            <person name="Settipalli S."/>
            <person name="Shea T."/>
            <person name="Sherpa N."/>
            <person name="Shi L."/>
            <person name="Shih D."/>
            <person name="Sparrow T."/>
            <person name="Spaulding J."/>
            <person name="Stalker J."/>
            <person name="Stange-Thomann N."/>
            <person name="Stavropoulos S."/>
            <person name="Stone C."/>
            <person name="Strader C."/>
            <person name="Tesfaye S."/>
            <person name="Thomson T."/>
            <person name="Thoulutsang Y."/>
            <person name="Thoulutsang D."/>
            <person name="Topham K."/>
            <person name="Topping I."/>
            <person name="Tsamla T."/>
            <person name="Vassiliev H."/>
            <person name="Vo A."/>
            <person name="Wangchuk T."/>
            <person name="Wangdi T."/>
            <person name="Weiand M."/>
            <person name="Wilkinson J."/>
            <person name="Wilson A."/>
            <person name="Yadav S."/>
            <person name="Young G."/>
            <person name="Yu Q."/>
            <person name="Zembek L."/>
            <person name="Zhong D."/>
            <person name="Zimmer A."/>
            <person name="Zwirko Z."/>
            <person name="Jaffe D.B."/>
            <person name="Alvarez P."/>
            <person name="Brockman W."/>
            <person name="Butler J."/>
            <person name="Chin C."/>
            <person name="Gnerre S."/>
            <person name="Grabherr M."/>
            <person name="Kleber M."/>
            <person name="Mauceli E."/>
            <person name="MacCallum I."/>
        </authorList>
    </citation>
    <scope>NUCLEOTIDE SEQUENCE [LARGE SCALE GENOMIC DNA]</scope>
    <source>
        <strain evidence="5">Tucson 14030-0811.24</strain>
    </source>
</reference>
<dbReference type="Gene3D" id="3.40.1800.20">
    <property type="match status" value="1"/>
</dbReference>
<accession>B4NJP2</accession>